<dbReference type="InterPro" id="IPR036812">
    <property type="entry name" value="NAD(P)_OxRdtase_dom_sf"/>
</dbReference>
<evidence type="ECO:0000256" key="1">
    <source>
        <dbReference type="ARBA" id="ARBA00007905"/>
    </source>
</evidence>
<dbReference type="InterPro" id="IPR018170">
    <property type="entry name" value="Aldo/ket_reductase_CS"/>
</dbReference>
<dbReference type="PROSITE" id="PS00798">
    <property type="entry name" value="ALDOKETO_REDUCTASE_1"/>
    <property type="match status" value="1"/>
</dbReference>
<dbReference type="RefSeq" id="XP_025836293.1">
    <property type="nucleotide sequence ID" value="XM_025980508.1"/>
</dbReference>
<evidence type="ECO:0000256" key="4">
    <source>
        <dbReference type="PIRSR" id="PIRSR000097-1"/>
    </source>
</evidence>
<dbReference type="PANTHER" id="PTHR11732">
    <property type="entry name" value="ALDO/KETO REDUCTASE"/>
    <property type="match status" value="1"/>
</dbReference>
<keyword evidence="3" id="KW-0560">Oxidoreductase</keyword>
<feature type="binding site" evidence="5">
    <location>
        <position position="110"/>
    </location>
    <ligand>
        <name>substrate</name>
    </ligand>
</feature>
<dbReference type="PROSITE" id="PS00063">
    <property type="entry name" value="ALDOKETO_REDUCTASE_3"/>
    <property type="match status" value="1"/>
</dbReference>
<dbReference type="AlphaFoldDB" id="A0A7F5RJX3"/>
<name>A0A7F5RJX3_AGRPL</name>
<evidence type="ECO:0000313" key="8">
    <source>
        <dbReference type="Proteomes" id="UP000192223"/>
    </source>
</evidence>
<dbReference type="OrthoDB" id="416253at2759"/>
<dbReference type="InterPro" id="IPR020471">
    <property type="entry name" value="AKR"/>
</dbReference>
<dbReference type="FunFam" id="3.20.20.100:FF:000006">
    <property type="entry name" value="Aldo-keto reductase family 1 member A1"/>
    <property type="match status" value="1"/>
</dbReference>
<dbReference type="PIRSF" id="PIRSF000097">
    <property type="entry name" value="AKR"/>
    <property type="match status" value="1"/>
</dbReference>
<feature type="active site" description="Proton donor" evidence="4">
    <location>
        <position position="48"/>
    </location>
</feature>
<dbReference type="GeneID" id="108736455"/>
<keyword evidence="2" id="KW-0521">NADP</keyword>
<evidence type="ECO:0000256" key="3">
    <source>
        <dbReference type="ARBA" id="ARBA00023002"/>
    </source>
</evidence>
<evidence type="ECO:0000256" key="2">
    <source>
        <dbReference type="ARBA" id="ARBA00022857"/>
    </source>
</evidence>
<evidence type="ECO:0000313" key="9">
    <source>
        <dbReference type="RefSeq" id="XP_025836293.1"/>
    </source>
</evidence>
<evidence type="ECO:0000259" key="7">
    <source>
        <dbReference type="Pfam" id="PF00248"/>
    </source>
</evidence>
<dbReference type="PROSITE" id="PS00062">
    <property type="entry name" value="ALDOKETO_REDUCTASE_2"/>
    <property type="match status" value="1"/>
</dbReference>
<sequence>MTFVRLNNNIEMPVLGLGTWLTSDKNLKSAINWALEIGYRHIDTATLYDNEKTIGDVLKEWINSGKIQRQELFVTTKLPPAGNYPERMEKYILQSLKDLQLEYVDLYLIHSPEGIKNSPPPNNNTKEVEMDKNVDISALWKKMEEQVLLGRAKSIGISNFNIPQINEVLSNAVIKPACLQTELNVYVQQQNVVNFCKEHDITLIGYCPLGSPGINAFYSEYGITKSIPKLLDDPIVHEIAIKYSKTPAQIALRFLVQQNIAAIPKSSNLNRIKENFQIFDFTLDQNDLQLLKGLDKGESARLGDWESWTWLEEEGTIKSS</sequence>
<dbReference type="PRINTS" id="PR00069">
    <property type="entry name" value="ALDKETRDTASE"/>
</dbReference>
<evidence type="ECO:0000256" key="6">
    <source>
        <dbReference type="PIRSR" id="PIRSR000097-3"/>
    </source>
</evidence>
<feature type="domain" description="NADP-dependent oxidoreductase" evidence="7">
    <location>
        <begin position="15"/>
        <end position="295"/>
    </location>
</feature>
<keyword evidence="8" id="KW-1185">Reference proteome</keyword>
<dbReference type="Proteomes" id="UP000192223">
    <property type="component" value="Unplaced"/>
</dbReference>
<reference evidence="9" key="1">
    <citation type="submission" date="2025-08" db="UniProtKB">
        <authorList>
            <consortium name="RefSeq"/>
        </authorList>
    </citation>
    <scope>IDENTIFICATION</scope>
    <source>
        <tissue evidence="9">Entire body</tissue>
    </source>
</reference>
<dbReference type="InterPro" id="IPR023210">
    <property type="entry name" value="NADP_OxRdtase_dom"/>
</dbReference>
<proteinExistence type="inferred from homology"/>
<dbReference type="Pfam" id="PF00248">
    <property type="entry name" value="Aldo_ket_red"/>
    <property type="match status" value="1"/>
</dbReference>
<evidence type="ECO:0000256" key="5">
    <source>
        <dbReference type="PIRSR" id="PIRSR000097-2"/>
    </source>
</evidence>
<dbReference type="GO" id="GO:0016491">
    <property type="term" value="F:oxidoreductase activity"/>
    <property type="evidence" value="ECO:0007669"/>
    <property type="project" value="UniProtKB-KW"/>
</dbReference>
<dbReference type="Gene3D" id="3.20.20.100">
    <property type="entry name" value="NADP-dependent oxidoreductase domain"/>
    <property type="match status" value="1"/>
</dbReference>
<dbReference type="InParanoid" id="A0A7F5RJX3"/>
<organism evidence="8 9">
    <name type="scientific">Agrilus planipennis</name>
    <name type="common">Emerald ash borer</name>
    <name type="synonym">Agrilus marcopoli</name>
    <dbReference type="NCBI Taxonomy" id="224129"/>
    <lineage>
        <taxon>Eukaryota</taxon>
        <taxon>Metazoa</taxon>
        <taxon>Ecdysozoa</taxon>
        <taxon>Arthropoda</taxon>
        <taxon>Hexapoda</taxon>
        <taxon>Insecta</taxon>
        <taxon>Pterygota</taxon>
        <taxon>Neoptera</taxon>
        <taxon>Endopterygota</taxon>
        <taxon>Coleoptera</taxon>
        <taxon>Polyphaga</taxon>
        <taxon>Elateriformia</taxon>
        <taxon>Buprestoidea</taxon>
        <taxon>Buprestidae</taxon>
        <taxon>Agrilinae</taxon>
        <taxon>Agrilus</taxon>
    </lineage>
</organism>
<dbReference type="KEGG" id="apln:108736455"/>
<comment type="similarity">
    <text evidence="1">Belongs to the aldo/keto reductase family.</text>
</comment>
<dbReference type="SUPFAM" id="SSF51430">
    <property type="entry name" value="NAD(P)-linked oxidoreductase"/>
    <property type="match status" value="1"/>
</dbReference>
<accession>A0A7F5RJX3</accession>
<protein>
    <submittedName>
        <fullName evidence="9">Alcohol dehydrogenase [NADP(+)] B</fullName>
    </submittedName>
</protein>
<feature type="site" description="Lowers pKa of active site Tyr" evidence="6">
    <location>
        <position position="77"/>
    </location>
</feature>
<gene>
    <name evidence="9" type="primary">LOC108736455</name>
</gene>